<dbReference type="Proteomes" id="UP000649955">
    <property type="component" value="Unassembled WGS sequence"/>
</dbReference>
<organism evidence="2 3">
    <name type="scientific">Amycolatopsis bullii</name>
    <dbReference type="NCBI Taxonomy" id="941987"/>
    <lineage>
        <taxon>Bacteria</taxon>
        <taxon>Bacillati</taxon>
        <taxon>Actinomycetota</taxon>
        <taxon>Actinomycetes</taxon>
        <taxon>Pseudonocardiales</taxon>
        <taxon>Pseudonocardiaceae</taxon>
        <taxon>Amycolatopsis</taxon>
    </lineage>
</organism>
<name>A0ABQ3KRN3_9PSEU</name>
<evidence type="ECO:0000313" key="3">
    <source>
        <dbReference type="Proteomes" id="UP000649955"/>
    </source>
</evidence>
<evidence type="ECO:0008006" key="4">
    <source>
        <dbReference type="Google" id="ProtNLM"/>
    </source>
</evidence>
<evidence type="ECO:0000256" key="1">
    <source>
        <dbReference type="SAM" id="MobiDB-lite"/>
    </source>
</evidence>
<gene>
    <name evidence="2" type="ORF">GCM10017567_75860</name>
</gene>
<feature type="compositionally biased region" description="Basic residues" evidence="1">
    <location>
        <begin position="751"/>
        <end position="764"/>
    </location>
</feature>
<evidence type="ECO:0000313" key="2">
    <source>
        <dbReference type="EMBL" id="GHG42769.1"/>
    </source>
</evidence>
<comment type="caution">
    <text evidence="2">The sequence shown here is derived from an EMBL/GenBank/DDBJ whole genome shotgun (WGS) entry which is preliminary data.</text>
</comment>
<dbReference type="EMBL" id="BNAW01000054">
    <property type="protein sequence ID" value="GHG42769.1"/>
    <property type="molecule type" value="Genomic_DNA"/>
</dbReference>
<protein>
    <recommendedName>
        <fullName evidence="4">Preprotein translocase subunit SecA</fullName>
    </recommendedName>
</protein>
<feature type="region of interest" description="Disordered" evidence="1">
    <location>
        <begin position="728"/>
        <end position="764"/>
    </location>
</feature>
<sequence length="764" mass="84397">MIRSVDASEDPAQAIETAFHEAVDSLSERIGAFDPIRLIEAARLRFLPWGAAGQMSYSSESIASRVELLTLIALTTTTTGEIRETPSMSEFVAEAENEFDGLLQLCQVRAMMATDRADKLAMISMLIRGSEVWLRNTSYPEQAKATVIDLFDGCPEVRQALLAELGFSAADAFAVLDSCHDRQQDKLNARMQSFVELVDTALSEQASGTFEPRADEAAAALSAVWEAEAEAVTVGIDELVDATNVPEARVRAVVGRFRLDLGATTPAQVVEDYAAGRNPLRTQPLITGPDGRVMLPHHALTAGAIKENLEQHLKASTSWEIYAGHRGKLLETRTRTALQALLPGAEYRDGFEYFVPATTSESATGDPATYTKRVEGDHLVLLDDVAVIVEDKAAALSALSRGGKVNRMRTDLTGIIKKAGEQTGRLRTAIERDGGVRIDGEGWIDLGHIREVHTIAVSLDDLTSVATATAELVRAGLLAPENICWTVSLHDLELIAELVDRPAEFLLYLRRRRNPDVTELFSAPDELDLFLYFFENGLWVEPDPDQVRTAFPFLPEPSTADRRRYRNQKRAIISTRTDPLDHWYHTPDRSQAPKPAMVPSPLMPFVDELRARGTYGWLSIGATLLAGATELQERMSRFPRQLLDAPREDGNGRTLTMPVTGTSDPAEGWLLVWMTRPAGQSPAAFEHNSQRYLRLKKHQLSLPRGVVFAYDEPTRAFLGAHYDGDTGPLTASLEADLGRLQPPEAMQRRPPPPRKAKRKPRKRK</sequence>
<keyword evidence="3" id="KW-1185">Reference proteome</keyword>
<proteinExistence type="predicted"/>
<reference evidence="3" key="1">
    <citation type="journal article" date="2019" name="Int. J. Syst. Evol. Microbiol.">
        <title>The Global Catalogue of Microorganisms (GCM) 10K type strain sequencing project: providing services to taxonomists for standard genome sequencing and annotation.</title>
        <authorList>
            <consortium name="The Broad Institute Genomics Platform"/>
            <consortium name="The Broad Institute Genome Sequencing Center for Infectious Disease"/>
            <person name="Wu L."/>
            <person name="Ma J."/>
        </authorList>
    </citation>
    <scope>NUCLEOTIDE SEQUENCE [LARGE SCALE GENOMIC DNA]</scope>
    <source>
        <strain evidence="3">CGMCC 4.7680</strain>
    </source>
</reference>
<accession>A0ABQ3KRN3</accession>